<organism evidence="1 2">
    <name type="scientific">Halalkalibacter okhensis</name>
    <dbReference type="NCBI Taxonomy" id="333138"/>
    <lineage>
        <taxon>Bacteria</taxon>
        <taxon>Bacillati</taxon>
        <taxon>Bacillota</taxon>
        <taxon>Bacilli</taxon>
        <taxon>Bacillales</taxon>
        <taxon>Bacillaceae</taxon>
        <taxon>Halalkalibacter</taxon>
    </lineage>
</organism>
<dbReference type="RefSeq" id="WP_034627718.1">
    <property type="nucleotide sequence ID" value="NZ_JRJU01000007.1"/>
</dbReference>
<proteinExistence type="predicted"/>
<keyword evidence="2" id="KW-1185">Reference proteome</keyword>
<dbReference type="Proteomes" id="UP000030832">
    <property type="component" value="Unassembled WGS sequence"/>
</dbReference>
<evidence type="ECO:0000313" key="1">
    <source>
        <dbReference type="EMBL" id="KHF40715.1"/>
    </source>
</evidence>
<dbReference type="EMBL" id="JRJU01000007">
    <property type="protein sequence ID" value="KHF40715.1"/>
    <property type="molecule type" value="Genomic_DNA"/>
</dbReference>
<dbReference type="eggNOG" id="ENOG5033DYF">
    <property type="taxonomic scope" value="Bacteria"/>
</dbReference>
<evidence type="ECO:0008006" key="3">
    <source>
        <dbReference type="Google" id="ProtNLM"/>
    </source>
</evidence>
<reference evidence="1 2" key="1">
    <citation type="submission" date="2014-09" db="EMBL/GenBank/DDBJ databases">
        <title>Genome sequencing and annotation of Bacillus Okhensis strain Kh10-101T.</title>
        <authorList>
            <person name="Prakash J.S."/>
        </authorList>
    </citation>
    <scope>NUCLEOTIDE SEQUENCE [LARGE SCALE GENOMIC DNA]</scope>
    <source>
        <strain evidence="2">Kh10-101T</strain>
    </source>
</reference>
<name>A0A0B0IHD7_9BACI</name>
<evidence type="ECO:0000313" key="2">
    <source>
        <dbReference type="Proteomes" id="UP000030832"/>
    </source>
</evidence>
<dbReference type="AlphaFoldDB" id="A0A0B0IHD7"/>
<dbReference type="OrthoDB" id="2973292at2"/>
<comment type="caution">
    <text evidence="1">The sequence shown here is derived from an EMBL/GenBank/DDBJ whole genome shotgun (WGS) entry which is preliminary data.</text>
</comment>
<sequence>MILKPILGVSELFYRNDLRNLQELIDRTESYLEKETVEFNKIVETNASKLPEDERDYYYDHMSEDYFKLSDEFPQTIRQSMFLQAFFSFENVLNDICSWLQKKREIKIGFKDISGQGIIRTKVYLSKIFMVKDTFDSIEWQHIRHYNSIRNIFVHNGGYPVNDKKEHKQAIDQLDHLFVNEDYGKVYLNKDFCYKVIETINKFLFNLRNEFIEKKL</sequence>
<protein>
    <recommendedName>
        <fullName evidence="3">Cthe-2314-like HEPN domain-containing protein</fullName>
    </recommendedName>
</protein>
<accession>A0A0B0IHD7</accession>
<gene>
    <name evidence="1" type="ORF">LQ50_07945</name>
</gene>